<feature type="region of interest" description="Disordered" evidence="6">
    <location>
        <begin position="663"/>
        <end position="688"/>
    </location>
</feature>
<evidence type="ECO:0000256" key="5">
    <source>
        <dbReference type="ARBA" id="ARBA00023319"/>
    </source>
</evidence>
<keyword evidence="11" id="KW-1185">Reference proteome</keyword>
<feature type="transmembrane region" description="Helical" evidence="7">
    <location>
        <begin position="569"/>
        <end position="590"/>
    </location>
</feature>
<evidence type="ECO:0000313" key="11">
    <source>
        <dbReference type="Proteomes" id="UP000507470"/>
    </source>
</evidence>
<dbReference type="EMBL" id="CACVKT020009960">
    <property type="protein sequence ID" value="CAC5424097.1"/>
    <property type="molecule type" value="Genomic_DNA"/>
</dbReference>
<evidence type="ECO:0008006" key="12">
    <source>
        <dbReference type="Google" id="ProtNLM"/>
    </source>
</evidence>
<dbReference type="InterPro" id="IPR003598">
    <property type="entry name" value="Ig_sub2"/>
</dbReference>
<keyword evidence="5" id="KW-0393">Immunoglobulin domain</keyword>
<dbReference type="InterPro" id="IPR036179">
    <property type="entry name" value="Ig-like_dom_sf"/>
</dbReference>
<feature type="domain" description="Ig-like" evidence="8">
    <location>
        <begin position="168"/>
        <end position="251"/>
    </location>
</feature>
<dbReference type="SMART" id="SM00409">
    <property type="entry name" value="IG"/>
    <property type="match status" value="3"/>
</dbReference>
<comment type="subcellular location">
    <subcellularLocation>
        <location evidence="1">Membrane</location>
        <topology evidence="1">Single-pass type I membrane protein</topology>
    </subcellularLocation>
</comment>
<gene>
    <name evidence="10" type="ORF">MCOR_56033</name>
</gene>
<dbReference type="Pfam" id="PF00041">
    <property type="entry name" value="fn3"/>
    <property type="match status" value="1"/>
</dbReference>
<keyword evidence="3" id="KW-1015">Disulfide bond</keyword>
<dbReference type="GO" id="GO:0005886">
    <property type="term" value="C:plasma membrane"/>
    <property type="evidence" value="ECO:0007669"/>
    <property type="project" value="TreeGrafter"/>
</dbReference>
<accession>A0A6J8EU77</accession>
<keyword evidence="4" id="KW-0325">Glycoprotein</keyword>
<dbReference type="AlphaFoldDB" id="A0A6J8EU77"/>
<reference evidence="10 11" key="1">
    <citation type="submission" date="2020-06" db="EMBL/GenBank/DDBJ databases">
        <authorList>
            <person name="Li R."/>
            <person name="Bekaert M."/>
        </authorList>
    </citation>
    <scope>NUCLEOTIDE SEQUENCE [LARGE SCALE GENOMIC DNA]</scope>
    <source>
        <strain evidence="11">wild</strain>
    </source>
</reference>
<evidence type="ECO:0000259" key="8">
    <source>
        <dbReference type="PROSITE" id="PS50835"/>
    </source>
</evidence>
<dbReference type="PANTHER" id="PTHR11640:SF158">
    <property type="entry name" value="V-SET AND IMMUNOGLOBULIN DOMAIN-CONTAINING PROTEIN 10-LIKE 2"/>
    <property type="match status" value="1"/>
</dbReference>
<dbReference type="GO" id="GO:0050839">
    <property type="term" value="F:cell adhesion molecule binding"/>
    <property type="evidence" value="ECO:0007669"/>
    <property type="project" value="TreeGrafter"/>
</dbReference>
<dbReference type="SMART" id="SM00060">
    <property type="entry name" value="FN3"/>
    <property type="match status" value="1"/>
</dbReference>
<keyword evidence="7" id="KW-0812">Transmembrane</keyword>
<name>A0A6J8EU77_MYTCO</name>
<keyword evidence="2 7" id="KW-0472">Membrane</keyword>
<evidence type="ECO:0000256" key="7">
    <source>
        <dbReference type="SAM" id="Phobius"/>
    </source>
</evidence>
<dbReference type="SUPFAM" id="SSF49265">
    <property type="entry name" value="Fibronectin type III"/>
    <property type="match status" value="1"/>
</dbReference>
<feature type="domain" description="Ig-like" evidence="8">
    <location>
        <begin position="91"/>
        <end position="161"/>
    </location>
</feature>
<dbReference type="InterPro" id="IPR051275">
    <property type="entry name" value="Cell_adhesion_signaling"/>
</dbReference>
<evidence type="ECO:0000256" key="6">
    <source>
        <dbReference type="SAM" id="MobiDB-lite"/>
    </source>
</evidence>
<sequence length="764" mass="86435">MTGANIRFANEGETMQLNCPYNKVNSWQSGTNDFLVVCEGEIPMINMNLSISNRINISSDCTTLTITNFSKEDAGITITEANGTLFITRNEGDLVNLTCTVEGAMQDEKLIWISENSVQSSGGTNGYIIKTFVAQRSDNKKEFTCVANNSVNTLPLKASVRLNLILKPRIKIISSRNPVITIGQRITLTCRDENEKTEKNIDVFLWIHNGVHLPNKTENLLFENANKSIAGQYACIVESAAGRDSAFINITVNYSPVVQNTTVTLFASSRPRTLECSVLGVPDVYNFSAWQHYTYNNELVRSLDGNTNGTLTLQNKVSMHPFYEDSGIYSCCVTNGVPDELGNFWQTGTINVTIEGKPELAKPHNNNYIGHLYAKSFMRIFVLSSSKVSATIWITEIKERQEVTPCIPSVAVTQFFGKPVNTTGFICEFQIQNTTLKDFQNYTVDVENKCGKNTFKIALILTDFGKPEKPKGVVIYSSSKYIFLQWQSGLNDGSRQSFIIQYRKRSSSDWEYLKAENSNSTNHSIYILNLEPSTKYEVRMYASNELGNSTYTKRIISTKKEKSNENKSYWTEFLLVLVVIIPVCIIIIWWRLKKEIYSYYCIFCSSHRANDDYIQEEGGAIENNLYQAANDLIQQPSVSSNREDDAYSSIDRRQQVVHEQNVTYQISKRDQKETQDQQQRSMNNGLDPQNLNYVEVMFDNTTNNGAFCIHGADARTPYADIDFSAKADPLIILEKNEESLSSHSVENDDFVSLEEVQQWMISKE</sequence>
<dbReference type="InterPro" id="IPR036116">
    <property type="entry name" value="FN3_sf"/>
</dbReference>
<dbReference type="PROSITE" id="PS50835">
    <property type="entry name" value="IG_LIKE"/>
    <property type="match status" value="3"/>
</dbReference>
<dbReference type="InterPro" id="IPR007110">
    <property type="entry name" value="Ig-like_dom"/>
</dbReference>
<dbReference type="InterPro" id="IPR003961">
    <property type="entry name" value="FN3_dom"/>
</dbReference>
<dbReference type="CDD" id="cd00063">
    <property type="entry name" value="FN3"/>
    <property type="match status" value="1"/>
</dbReference>
<evidence type="ECO:0000313" key="10">
    <source>
        <dbReference type="EMBL" id="CAC5424097.1"/>
    </source>
</evidence>
<dbReference type="InterPro" id="IPR003599">
    <property type="entry name" value="Ig_sub"/>
</dbReference>
<dbReference type="InterPro" id="IPR013783">
    <property type="entry name" value="Ig-like_fold"/>
</dbReference>
<proteinExistence type="predicted"/>
<dbReference type="PANTHER" id="PTHR11640">
    <property type="entry name" value="NEPHRIN"/>
    <property type="match status" value="1"/>
</dbReference>
<dbReference type="Proteomes" id="UP000507470">
    <property type="component" value="Unassembled WGS sequence"/>
</dbReference>
<dbReference type="CDD" id="cd00096">
    <property type="entry name" value="Ig"/>
    <property type="match status" value="1"/>
</dbReference>
<dbReference type="Gene3D" id="2.60.40.10">
    <property type="entry name" value="Immunoglobulins"/>
    <property type="match status" value="4"/>
</dbReference>
<organism evidence="10 11">
    <name type="scientific">Mytilus coruscus</name>
    <name type="common">Sea mussel</name>
    <dbReference type="NCBI Taxonomy" id="42192"/>
    <lineage>
        <taxon>Eukaryota</taxon>
        <taxon>Metazoa</taxon>
        <taxon>Spiralia</taxon>
        <taxon>Lophotrochozoa</taxon>
        <taxon>Mollusca</taxon>
        <taxon>Bivalvia</taxon>
        <taxon>Autobranchia</taxon>
        <taxon>Pteriomorphia</taxon>
        <taxon>Mytilida</taxon>
        <taxon>Mytiloidea</taxon>
        <taxon>Mytilidae</taxon>
        <taxon>Mytilinae</taxon>
        <taxon>Mytilus</taxon>
    </lineage>
</organism>
<dbReference type="GO" id="GO:0005911">
    <property type="term" value="C:cell-cell junction"/>
    <property type="evidence" value="ECO:0007669"/>
    <property type="project" value="TreeGrafter"/>
</dbReference>
<protein>
    <recommendedName>
        <fullName evidence="12">NCAM</fullName>
    </recommendedName>
</protein>
<evidence type="ECO:0000256" key="1">
    <source>
        <dbReference type="ARBA" id="ARBA00004479"/>
    </source>
</evidence>
<evidence type="ECO:0000256" key="2">
    <source>
        <dbReference type="ARBA" id="ARBA00023136"/>
    </source>
</evidence>
<dbReference type="SUPFAM" id="SSF48726">
    <property type="entry name" value="Immunoglobulin"/>
    <property type="match status" value="3"/>
</dbReference>
<feature type="domain" description="Ig-like" evidence="8">
    <location>
        <begin position="256"/>
        <end position="353"/>
    </location>
</feature>
<feature type="compositionally biased region" description="Polar residues" evidence="6">
    <location>
        <begin position="676"/>
        <end position="688"/>
    </location>
</feature>
<evidence type="ECO:0000256" key="4">
    <source>
        <dbReference type="ARBA" id="ARBA00023180"/>
    </source>
</evidence>
<dbReference type="OrthoDB" id="6135318at2759"/>
<keyword evidence="7" id="KW-1133">Transmembrane helix</keyword>
<evidence type="ECO:0000256" key="3">
    <source>
        <dbReference type="ARBA" id="ARBA00023157"/>
    </source>
</evidence>
<dbReference type="GO" id="GO:0098609">
    <property type="term" value="P:cell-cell adhesion"/>
    <property type="evidence" value="ECO:0007669"/>
    <property type="project" value="TreeGrafter"/>
</dbReference>
<dbReference type="PROSITE" id="PS50853">
    <property type="entry name" value="FN3"/>
    <property type="match status" value="1"/>
</dbReference>
<evidence type="ECO:0000259" key="9">
    <source>
        <dbReference type="PROSITE" id="PS50853"/>
    </source>
</evidence>
<feature type="domain" description="Fibronectin type-III" evidence="9">
    <location>
        <begin position="466"/>
        <end position="562"/>
    </location>
</feature>
<dbReference type="SMART" id="SM00408">
    <property type="entry name" value="IGc2"/>
    <property type="match status" value="2"/>
</dbReference>